<dbReference type="OrthoDB" id="118234at2759"/>
<protein>
    <submittedName>
        <fullName evidence="1">Uncharacterized protein</fullName>
    </submittedName>
</protein>
<organism evidence="1 2">
    <name type="scientific">Protopolystoma xenopodis</name>
    <dbReference type="NCBI Taxonomy" id="117903"/>
    <lineage>
        <taxon>Eukaryota</taxon>
        <taxon>Metazoa</taxon>
        <taxon>Spiralia</taxon>
        <taxon>Lophotrochozoa</taxon>
        <taxon>Platyhelminthes</taxon>
        <taxon>Monogenea</taxon>
        <taxon>Polyopisthocotylea</taxon>
        <taxon>Polystomatidea</taxon>
        <taxon>Polystomatidae</taxon>
        <taxon>Protopolystoma</taxon>
    </lineage>
</organism>
<proteinExistence type="predicted"/>
<gene>
    <name evidence="1" type="ORF">PXEA_LOCUS3157</name>
</gene>
<accession>A0A3S5CCI4</accession>
<dbReference type="EMBL" id="CAAALY010007068">
    <property type="protein sequence ID" value="VEL09717.1"/>
    <property type="molecule type" value="Genomic_DNA"/>
</dbReference>
<dbReference type="AlphaFoldDB" id="A0A3S5CCI4"/>
<evidence type="ECO:0000313" key="1">
    <source>
        <dbReference type="EMBL" id="VEL09717.1"/>
    </source>
</evidence>
<dbReference type="Proteomes" id="UP000784294">
    <property type="component" value="Unassembled WGS sequence"/>
</dbReference>
<reference evidence="1" key="1">
    <citation type="submission" date="2018-11" db="EMBL/GenBank/DDBJ databases">
        <authorList>
            <consortium name="Pathogen Informatics"/>
        </authorList>
    </citation>
    <scope>NUCLEOTIDE SEQUENCE</scope>
</reference>
<name>A0A3S5CCI4_9PLAT</name>
<sequence length="172" mass="19353">MIVTSLSDAQLRSHLQRFMTEVPPVTDKIDNLERPEGDQPEIEADLSPALNTSQTSIDGVSKSKLAPSYNTLSNQLEASYSPFKKDSFEDNDLSLRGNVEYDSEGYRIRRIPATKLPTYPGGVPIFRRQSLLHSVDPYGEFVIRSPALQAKYDASVIFDRVFSRSGLDFLRH</sequence>
<comment type="caution">
    <text evidence="1">The sequence shown here is derived from an EMBL/GenBank/DDBJ whole genome shotgun (WGS) entry which is preliminary data.</text>
</comment>
<keyword evidence="2" id="KW-1185">Reference proteome</keyword>
<evidence type="ECO:0000313" key="2">
    <source>
        <dbReference type="Proteomes" id="UP000784294"/>
    </source>
</evidence>